<feature type="transmembrane region" description="Helical" evidence="6">
    <location>
        <begin position="28"/>
        <end position="47"/>
    </location>
</feature>
<organism evidence="9 10">
    <name type="scientific">Candidatus Nomurabacteria bacterium RIFCSPHIGHO2_01_FULL_39_10</name>
    <dbReference type="NCBI Taxonomy" id="1801733"/>
    <lineage>
        <taxon>Bacteria</taxon>
        <taxon>Candidatus Nomuraibacteriota</taxon>
    </lineage>
</organism>
<feature type="transmembrane region" description="Helical" evidence="6">
    <location>
        <begin position="282"/>
        <end position="315"/>
    </location>
</feature>
<reference evidence="9 10" key="1">
    <citation type="journal article" date="2016" name="Nat. Commun.">
        <title>Thousands of microbial genomes shed light on interconnected biogeochemical processes in an aquifer system.</title>
        <authorList>
            <person name="Anantharaman K."/>
            <person name="Brown C.T."/>
            <person name="Hug L.A."/>
            <person name="Sharon I."/>
            <person name="Castelle C.J."/>
            <person name="Probst A.J."/>
            <person name="Thomas B.C."/>
            <person name="Singh A."/>
            <person name="Wilkins M.J."/>
            <person name="Karaoz U."/>
            <person name="Brodie E.L."/>
            <person name="Williams K.H."/>
            <person name="Hubbard S.S."/>
            <person name="Banfield J.F."/>
        </authorList>
    </citation>
    <scope>NUCLEOTIDE SEQUENCE [LARGE SCALE GENOMIC DNA]</scope>
</reference>
<evidence type="ECO:0008006" key="11">
    <source>
        <dbReference type="Google" id="ProtNLM"/>
    </source>
</evidence>
<keyword evidence="4 6" id="KW-1133">Transmembrane helix</keyword>
<comment type="subcellular location">
    <subcellularLocation>
        <location evidence="1">Cell membrane</location>
        <topology evidence="1">Multi-pass membrane protein</topology>
    </subcellularLocation>
</comment>
<evidence type="ECO:0000256" key="1">
    <source>
        <dbReference type="ARBA" id="ARBA00004651"/>
    </source>
</evidence>
<keyword evidence="2" id="KW-1003">Cell membrane</keyword>
<evidence type="ECO:0000256" key="2">
    <source>
        <dbReference type="ARBA" id="ARBA00022475"/>
    </source>
</evidence>
<sequence length="503" mass="56436">MQDRIFYAICFGFIFGVFLRSFLFVDFYFVVLISVVSFALILFFSLISKNKWPARNATHSVAGGGIIASVFILASCLGILRFNAVNVLAPSVLESKIGEKVSLSGIIVDEPDIRENNQKLTVEISSPKNKAKVLISTQFGEDYKYGDEVNFSGKLFKPENFITDQGKEFDYVNYLRKDGIYFIMNYADVEILSRGNGNKIKSGLFFIKEKFLEKMNLVVQSPESLLMGGLILGEKASFSSEMRQKFIDTGTIHIVALSGYNITIVAEWFMKLFAFLPKNLGIGAGIFAILLFILMTGGSSTAIRAGIMATLVLVARATGRNYDVARALILAGVFMILLNPFVLVYDVSFQLSFIATVAVIFLTPRIEKYFMWVPDFFKLRDIVSVTFAAYIFVLPFILYKMGNLSLVALPANIFILPFISFTMLLGFFTSLGGVISHILAAPLGYISYLFLHYELGVVNFFANLPFAFFSIPNFPLFLTILIYAYFIYKLFGRNIKAFFIEPF</sequence>
<accession>A0A1F6V9W8</accession>
<comment type="caution">
    <text evidence="9">The sequence shown here is derived from an EMBL/GenBank/DDBJ whole genome shotgun (WGS) entry which is preliminary data.</text>
</comment>
<dbReference type="AlphaFoldDB" id="A0A1F6V9W8"/>
<feature type="domain" description="ComEC/Rec2-related protein" evidence="7">
    <location>
        <begin position="230"/>
        <end position="491"/>
    </location>
</feature>
<feature type="transmembrane region" description="Helical" evidence="6">
    <location>
        <begin position="6"/>
        <end position="23"/>
    </location>
</feature>
<feature type="transmembrane region" description="Helical" evidence="6">
    <location>
        <begin position="351"/>
        <end position="370"/>
    </location>
</feature>
<feature type="domain" description="DUF4131" evidence="8">
    <location>
        <begin position="27"/>
        <end position="190"/>
    </location>
</feature>
<evidence type="ECO:0000259" key="7">
    <source>
        <dbReference type="Pfam" id="PF03772"/>
    </source>
</evidence>
<dbReference type="Pfam" id="PF13567">
    <property type="entry name" value="DUF4131"/>
    <property type="match status" value="1"/>
</dbReference>
<feature type="transmembrane region" description="Helical" evidence="6">
    <location>
        <begin position="327"/>
        <end position="345"/>
    </location>
</feature>
<evidence type="ECO:0000313" key="10">
    <source>
        <dbReference type="Proteomes" id="UP000178700"/>
    </source>
</evidence>
<dbReference type="EMBL" id="MFTJ01000010">
    <property type="protein sequence ID" value="OGI66457.1"/>
    <property type="molecule type" value="Genomic_DNA"/>
</dbReference>
<name>A0A1F6V9W8_9BACT</name>
<keyword evidence="3 6" id="KW-0812">Transmembrane</keyword>
<keyword evidence="5 6" id="KW-0472">Membrane</keyword>
<dbReference type="GO" id="GO:0005886">
    <property type="term" value="C:plasma membrane"/>
    <property type="evidence" value="ECO:0007669"/>
    <property type="project" value="UniProtKB-SubCell"/>
</dbReference>
<feature type="transmembrane region" description="Helical" evidence="6">
    <location>
        <begin position="434"/>
        <end position="453"/>
    </location>
</feature>
<dbReference type="PANTHER" id="PTHR30619:SF7">
    <property type="entry name" value="BETA-LACTAMASE DOMAIN PROTEIN"/>
    <property type="match status" value="1"/>
</dbReference>
<dbReference type="PANTHER" id="PTHR30619">
    <property type="entry name" value="DNA INTERNALIZATION/COMPETENCE PROTEIN COMEC/REC2"/>
    <property type="match status" value="1"/>
</dbReference>
<feature type="transmembrane region" description="Helical" evidence="6">
    <location>
        <begin position="465"/>
        <end position="488"/>
    </location>
</feature>
<protein>
    <recommendedName>
        <fullName evidence="11">ComEC/Rec2-related protein domain-containing protein</fullName>
    </recommendedName>
</protein>
<evidence type="ECO:0000256" key="4">
    <source>
        <dbReference type="ARBA" id="ARBA00022989"/>
    </source>
</evidence>
<gene>
    <name evidence="9" type="ORF">A2642_03230</name>
</gene>
<dbReference type="Pfam" id="PF03772">
    <property type="entry name" value="Competence"/>
    <property type="match status" value="1"/>
</dbReference>
<dbReference type="Proteomes" id="UP000178700">
    <property type="component" value="Unassembled WGS sequence"/>
</dbReference>
<dbReference type="InterPro" id="IPR052159">
    <property type="entry name" value="Competence_DNA_uptake"/>
</dbReference>
<feature type="transmembrane region" description="Helical" evidence="6">
    <location>
        <begin position="382"/>
        <end position="401"/>
    </location>
</feature>
<dbReference type="NCBIfam" id="TIGR00360">
    <property type="entry name" value="ComEC_N-term"/>
    <property type="match status" value="1"/>
</dbReference>
<dbReference type="InterPro" id="IPR004477">
    <property type="entry name" value="ComEC_N"/>
</dbReference>
<evidence type="ECO:0000256" key="6">
    <source>
        <dbReference type="SAM" id="Phobius"/>
    </source>
</evidence>
<evidence type="ECO:0000313" key="9">
    <source>
        <dbReference type="EMBL" id="OGI66457.1"/>
    </source>
</evidence>
<proteinExistence type="predicted"/>
<evidence type="ECO:0000256" key="5">
    <source>
        <dbReference type="ARBA" id="ARBA00023136"/>
    </source>
</evidence>
<evidence type="ECO:0000256" key="3">
    <source>
        <dbReference type="ARBA" id="ARBA00022692"/>
    </source>
</evidence>
<evidence type="ECO:0000259" key="8">
    <source>
        <dbReference type="Pfam" id="PF13567"/>
    </source>
</evidence>
<dbReference type="InterPro" id="IPR025405">
    <property type="entry name" value="DUF4131"/>
</dbReference>
<feature type="transmembrane region" description="Helical" evidence="6">
    <location>
        <begin position="59"/>
        <end position="80"/>
    </location>
</feature>
<feature type="transmembrane region" description="Helical" evidence="6">
    <location>
        <begin position="407"/>
        <end position="427"/>
    </location>
</feature>